<accession>A0A0J9X2Z7</accession>
<organism evidence="5 6">
    <name type="scientific">Geotrichum candidum</name>
    <name type="common">Oospora lactis</name>
    <name type="synonym">Dipodascus geotrichum</name>
    <dbReference type="NCBI Taxonomy" id="1173061"/>
    <lineage>
        <taxon>Eukaryota</taxon>
        <taxon>Fungi</taxon>
        <taxon>Dikarya</taxon>
        <taxon>Ascomycota</taxon>
        <taxon>Saccharomycotina</taxon>
        <taxon>Dipodascomycetes</taxon>
        <taxon>Dipodascales</taxon>
        <taxon>Dipodascaceae</taxon>
        <taxon>Geotrichum</taxon>
    </lineage>
</organism>
<feature type="compositionally biased region" description="Basic and acidic residues" evidence="4">
    <location>
        <begin position="364"/>
        <end position="373"/>
    </location>
</feature>
<comment type="caution">
    <text evidence="5">The sequence shown here is derived from an EMBL/GenBank/DDBJ whole genome shotgun (WGS) entry which is preliminary data.</text>
</comment>
<evidence type="ECO:0000313" key="6">
    <source>
        <dbReference type="Proteomes" id="UP000242525"/>
    </source>
</evidence>
<keyword evidence="3" id="KW-0677">Repeat</keyword>
<dbReference type="Gene3D" id="3.80.10.10">
    <property type="entry name" value="Ribonuclease Inhibitor"/>
    <property type="match status" value="1"/>
</dbReference>
<dbReference type="EMBL" id="CCBN010000001">
    <property type="protein sequence ID" value="CDO51510.1"/>
    <property type="molecule type" value="Genomic_DNA"/>
</dbReference>
<dbReference type="InterPro" id="IPR032675">
    <property type="entry name" value="LRR_dom_sf"/>
</dbReference>
<feature type="region of interest" description="Disordered" evidence="4">
    <location>
        <begin position="350"/>
        <end position="373"/>
    </location>
</feature>
<dbReference type="GO" id="GO:0048471">
    <property type="term" value="C:perinuclear region of cytoplasm"/>
    <property type="evidence" value="ECO:0007669"/>
    <property type="project" value="TreeGrafter"/>
</dbReference>
<dbReference type="PANTHER" id="PTHR24113">
    <property type="entry name" value="RAN GTPASE-ACTIVATING PROTEIN 1"/>
    <property type="match status" value="1"/>
</dbReference>
<keyword evidence="6" id="KW-1185">Reference proteome</keyword>
<dbReference type="Proteomes" id="UP000242525">
    <property type="component" value="Unassembled WGS sequence"/>
</dbReference>
<dbReference type="AlphaFoldDB" id="A0A0J9X2Z7"/>
<feature type="compositionally biased region" description="Acidic residues" evidence="4">
    <location>
        <begin position="350"/>
        <end position="363"/>
    </location>
</feature>
<evidence type="ECO:0000256" key="1">
    <source>
        <dbReference type="ARBA" id="ARBA00022468"/>
    </source>
</evidence>
<proteinExistence type="predicted"/>
<keyword evidence="2" id="KW-0433">Leucine-rich repeat</keyword>
<sequence>MSTSFSIKDKGLKLETADDVKEFAQQIKDTPNLKEINLQGNTIGVEASKALAKAFENQKSLETINLSDIYTGRLVQEIPESLDALLTSLLTCPNLHTIDLSDNAFGIMTIDPLEKFLSQHAPLEHLILANNGLGPAAGTRVGNALTKLAEVKKNSAEKVPDLVTVICGRNRLENGSMEAWAKLLVAHGTIKDLRLPQNGIRQEGIEHLLLHGLSESPKIEKLDLQDNTFTVTGATALAKVFSKWPVISDLGISDCLLSNEGTDLFARALLELETPLESLEHLRLQYNEIEGAGALKLANALKTQAPNLKLIELNGNMFPEDHAVVDLLNELFEERGFGELDELDDMEIFSESEEEESEEEVEELGEKLSKAEI</sequence>
<dbReference type="OrthoDB" id="184583at2759"/>
<dbReference type="InterPro" id="IPR001611">
    <property type="entry name" value="Leu-rich_rpt"/>
</dbReference>
<protein>
    <submittedName>
        <fullName evidence="5">Similar to Saccharomyces cerevisiae YMR235C RNA1 GTPase activating protein (GAP) for Gsp1p</fullName>
    </submittedName>
</protein>
<dbReference type="CDD" id="cd00116">
    <property type="entry name" value="LRR_RI"/>
    <property type="match status" value="1"/>
</dbReference>
<dbReference type="SUPFAM" id="SSF52047">
    <property type="entry name" value="RNI-like"/>
    <property type="match status" value="1"/>
</dbReference>
<evidence type="ECO:0000256" key="4">
    <source>
        <dbReference type="SAM" id="MobiDB-lite"/>
    </source>
</evidence>
<keyword evidence="1" id="KW-0343">GTPase activation</keyword>
<dbReference type="GO" id="GO:0005096">
    <property type="term" value="F:GTPase activator activity"/>
    <property type="evidence" value="ECO:0007669"/>
    <property type="project" value="UniProtKB-KW"/>
</dbReference>
<dbReference type="Pfam" id="PF13516">
    <property type="entry name" value="LRR_6"/>
    <property type="match status" value="3"/>
</dbReference>
<dbReference type="SMART" id="SM00368">
    <property type="entry name" value="LRR_RI"/>
    <property type="match status" value="6"/>
</dbReference>
<dbReference type="GO" id="GO:0005634">
    <property type="term" value="C:nucleus"/>
    <property type="evidence" value="ECO:0007669"/>
    <property type="project" value="TreeGrafter"/>
</dbReference>
<dbReference type="GO" id="GO:0031267">
    <property type="term" value="F:small GTPase binding"/>
    <property type="evidence" value="ECO:0007669"/>
    <property type="project" value="TreeGrafter"/>
</dbReference>
<reference evidence="5" key="1">
    <citation type="submission" date="2014-03" db="EMBL/GenBank/DDBJ databases">
        <authorList>
            <person name="Casaregola S."/>
        </authorList>
    </citation>
    <scope>NUCLEOTIDE SEQUENCE [LARGE SCALE GENOMIC DNA]</scope>
    <source>
        <strain evidence="5">CLIB 918</strain>
    </source>
</reference>
<name>A0A0J9X2Z7_GEOCN</name>
<dbReference type="STRING" id="1173061.A0A0J9X2Z7"/>
<dbReference type="GO" id="GO:0005829">
    <property type="term" value="C:cytosol"/>
    <property type="evidence" value="ECO:0007669"/>
    <property type="project" value="TreeGrafter"/>
</dbReference>
<dbReference type="GO" id="GO:0006913">
    <property type="term" value="P:nucleocytoplasmic transport"/>
    <property type="evidence" value="ECO:0007669"/>
    <property type="project" value="TreeGrafter"/>
</dbReference>
<gene>
    <name evidence="5" type="ORF">BN980_GECA01s07457g</name>
</gene>
<evidence type="ECO:0000256" key="2">
    <source>
        <dbReference type="ARBA" id="ARBA00022614"/>
    </source>
</evidence>
<evidence type="ECO:0000256" key="3">
    <source>
        <dbReference type="ARBA" id="ARBA00022737"/>
    </source>
</evidence>
<evidence type="ECO:0000313" key="5">
    <source>
        <dbReference type="EMBL" id="CDO51510.1"/>
    </source>
</evidence>
<dbReference type="PANTHER" id="PTHR24113:SF12">
    <property type="entry name" value="RAN GTPASE-ACTIVATING PROTEIN 1"/>
    <property type="match status" value="1"/>
</dbReference>
<dbReference type="InterPro" id="IPR027038">
    <property type="entry name" value="RanGap"/>
</dbReference>